<evidence type="ECO:0000313" key="2">
    <source>
        <dbReference type="Proteomes" id="UP000279227"/>
    </source>
</evidence>
<dbReference type="KEGG" id="cgle:NCTC11432_01024"/>
<dbReference type="Proteomes" id="UP000279227">
    <property type="component" value="Chromosome"/>
</dbReference>
<organism evidence="1 2">
    <name type="scientific">Chryseobacterium gleum</name>
    <name type="common">Flavobacterium gleum</name>
    <dbReference type="NCBI Taxonomy" id="250"/>
    <lineage>
        <taxon>Bacteria</taxon>
        <taxon>Pseudomonadati</taxon>
        <taxon>Bacteroidota</taxon>
        <taxon>Flavobacteriia</taxon>
        <taxon>Flavobacteriales</taxon>
        <taxon>Weeksellaceae</taxon>
        <taxon>Chryseobacterium group</taxon>
        <taxon>Chryseobacterium</taxon>
    </lineage>
</organism>
<dbReference type="AlphaFoldDB" id="A0A448AYY4"/>
<evidence type="ECO:0000313" key="1">
    <source>
        <dbReference type="EMBL" id="VEE05444.1"/>
    </source>
</evidence>
<sequence length="72" mass="8156">MIFIIVNGLKPISIDDYCALRKYSIGVGFSPLKFITANIGFSQNITSGFGHKKASSFYWKLFKYCNEKINLP</sequence>
<reference evidence="1 2" key="1">
    <citation type="submission" date="2018-12" db="EMBL/GenBank/DDBJ databases">
        <authorList>
            <consortium name="Pathogen Informatics"/>
        </authorList>
    </citation>
    <scope>NUCLEOTIDE SEQUENCE [LARGE SCALE GENOMIC DNA]</scope>
    <source>
        <strain evidence="1 2">NCTC11432</strain>
    </source>
</reference>
<proteinExistence type="predicted"/>
<name>A0A448AYY4_CHRGE</name>
<accession>A0A448AYY4</accession>
<protein>
    <submittedName>
        <fullName evidence="1">Uncharacterized protein</fullName>
    </submittedName>
</protein>
<dbReference type="EMBL" id="LR134289">
    <property type="protein sequence ID" value="VEE05444.1"/>
    <property type="molecule type" value="Genomic_DNA"/>
</dbReference>
<gene>
    <name evidence="1" type="ORF">NCTC11432_01024</name>
</gene>
<dbReference type="STRING" id="525257.HMPREF0204_13451"/>